<keyword evidence="1" id="KW-0732">Signal</keyword>
<feature type="chain" id="PRO_5016413964" description="Pectinesterase inhibitor domain-containing protein" evidence="1">
    <location>
        <begin position="21"/>
        <end position="109"/>
    </location>
</feature>
<dbReference type="OrthoDB" id="678343at2759"/>
<evidence type="ECO:0000313" key="2">
    <source>
        <dbReference type="EMBL" id="GAU45666.1"/>
    </source>
</evidence>
<reference evidence="3" key="1">
    <citation type="journal article" date="2017" name="Front. Plant Sci.">
        <title>Climate Clever Clovers: New Paradigm to Reduce the Environmental Footprint of Ruminants by Breeding Low Methanogenic Forages Utilizing Haplotype Variation.</title>
        <authorList>
            <person name="Kaur P."/>
            <person name="Appels R."/>
            <person name="Bayer P.E."/>
            <person name="Keeble-Gagnere G."/>
            <person name="Wang J."/>
            <person name="Hirakawa H."/>
            <person name="Shirasawa K."/>
            <person name="Vercoe P."/>
            <person name="Stefanova K."/>
            <person name="Durmic Z."/>
            <person name="Nichols P."/>
            <person name="Revell C."/>
            <person name="Isobe S.N."/>
            <person name="Edwards D."/>
            <person name="Erskine W."/>
        </authorList>
    </citation>
    <scope>NUCLEOTIDE SEQUENCE [LARGE SCALE GENOMIC DNA]</scope>
    <source>
        <strain evidence="3">cv. Daliak</strain>
    </source>
</reference>
<dbReference type="AlphaFoldDB" id="A0A2Z6NPU0"/>
<keyword evidence="3" id="KW-1185">Reference proteome</keyword>
<proteinExistence type="predicted"/>
<organism evidence="2 3">
    <name type="scientific">Trifolium subterraneum</name>
    <name type="common">Subterranean clover</name>
    <dbReference type="NCBI Taxonomy" id="3900"/>
    <lineage>
        <taxon>Eukaryota</taxon>
        <taxon>Viridiplantae</taxon>
        <taxon>Streptophyta</taxon>
        <taxon>Embryophyta</taxon>
        <taxon>Tracheophyta</taxon>
        <taxon>Spermatophyta</taxon>
        <taxon>Magnoliopsida</taxon>
        <taxon>eudicotyledons</taxon>
        <taxon>Gunneridae</taxon>
        <taxon>Pentapetalae</taxon>
        <taxon>rosids</taxon>
        <taxon>fabids</taxon>
        <taxon>Fabales</taxon>
        <taxon>Fabaceae</taxon>
        <taxon>Papilionoideae</taxon>
        <taxon>50 kb inversion clade</taxon>
        <taxon>NPAAA clade</taxon>
        <taxon>Hologalegina</taxon>
        <taxon>IRL clade</taxon>
        <taxon>Trifolieae</taxon>
        <taxon>Trifolium</taxon>
    </lineage>
</organism>
<evidence type="ECO:0008006" key="4">
    <source>
        <dbReference type="Google" id="ProtNLM"/>
    </source>
</evidence>
<evidence type="ECO:0000256" key="1">
    <source>
        <dbReference type="SAM" id="SignalP"/>
    </source>
</evidence>
<feature type="signal peptide" evidence="1">
    <location>
        <begin position="1"/>
        <end position="20"/>
    </location>
</feature>
<gene>
    <name evidence="2" type="ORF">TSUD_268320</name>
</gene>
<accession>A0A2Z6NPU0</accession>
<evidence type="ECO:0000313" key="3">
    <source>
        <dbReference type="Proteomes" id="UP000242715"/>
    </source>
</evidence>
<dbReference type="Proteomes" id="UP000242715">
    <property type="component" value="Unassembled WGS sequence"/>
</dbReference>
<name>A0A2Z6NPU0_TRISU</name>
<protein>
    <recommendedName>
        <fullName evidence="4">Pectinesterase inhibitor domain-containing protein</fullName>
    </recommendedName>
</protein>
<sequence>MERKVMIVCCAVAFLGLLSAATSFAAEATRIKTDCLEELIETTYDMSISCFELISIGLSDSVYLTKSVHISSKSSSTSWIHCGNVSYDISNCHKYFNWVHLLQKNFADP</sequence>
<dbReference type="EMBL" id="DF974141">
    <property type="protein sequence ID" value="GAU45666.1"/>
    <property type="molecule type" value="Genomic_DNA"/>
</dbReference>